<keyword evidence="3" id="KW-1185">Reference proteome</keyword>
<reference evidence="2 3" key="1">
    <citation type="submission" date="2023-08" db="EMBL/GenBank/DDBJ databases">
        <title>Implementing the SeqCode for naming new Mesorhizobium species isolated from Vachellia karroo root nodules.</title>
        <authorList>
            <person name="Van Lill M."/>
        </authorList>
    </citation>
    <scope>NUCLEOTIDE SEQUENCE [LARGE SCALE GENOMIC DNA]</scope>
    <source>
        <strain evidence="2 3">VK2B</strain>
    </source>
</reference>
<name>A0ABU4YLC7_9HYPH</name>
<dbReference type="Proteomes" id="UP001280156">
    <property type="component" value="Unassembled WGS sequence"/>
</dbReference>
<dbReference type="EMBL" id="JAVIIV010000015">
    <property type="protein sequence ID" value="MDX8487766.1"/>
    <property type="molecule type" value="Genomic_DNA"/>
</dbReference>
<sequence>MDSTGWMHLGVLLLVFAGIVAFVLWKMVLPAPKAPPRGETVAGARGYIGLWFGGGGR</sequence>
<evidence type="ECO:0000256" key="1">
    <source>
        <dbReference type="SAM" id="Phobius"/>
    </source>
</evidence>
<gene>
    <name evidence="2" type="ORF">RFM52_21545</name>
</gene>
<dbReference type="RefSeq" id="WP_320296944.1">
    <property type="nucleotide sequence ID" value="NZ_JAVIIU010000008.1"/>
</dbReference>
<comment type="caution">
    <text evidence="2">The sequence shown here is derived from an EMBL/GenBank/DDBJ whole genome shotgun (WGS) entry which is preliminary data.</text>
</comment>
<accession>A0ABU4YLC7</accession>
<evidence type="ECO:0000313" key="3">
    <source>
        <dbReference type="Proteomes" id="UP001280156"/>
    </source>
</evidence>
<keyword evidence="1" id="KW-1133">Transmembrane helix</keyword>
<keyword evidence="1" id="KW-0812">Transmembrane</keyword>
<keyword evidence="1" id="KW-0472">Membrane</keyword>
<evidence type="ECO:0000313" key="2">
    <source>
        <dbReference type="EMBL" id="MDX8487766.1"/>
    </source>
</evidence>
<organism evidence="2 3">
    <name type="scientific">Mesorhizobium humile</name>
    <dbReference type="NCBI Taxonomy" id="3072313"/>
    <lineage>
        <taxon>Bacteria</taxon>
        <taxon>Pseudomonadati</taxon>
        <taxon>Pseudomonadota</taxon>
        <taxon>Alphaproteobacteria</taxon>
        <taxon>Hyphomicrobiales</taxon>
        <taxon>Phyllobacteriaceae</taxon>
        <taxon>Mesorhizobium</taxon>
    </lineage>
</organism>
<proteinExistence type="predicted"/>
<protein>
    <submittedName>
        <fullName evidence="2">Uncharacterized protein</fullName>
    </submittedName>
</protein>
<feature type="transmembrane region" description="Helical" evidence="1">
    <location>
        <begin position="6"/>
        <end position="25"/>
    </location>
</feature>